<organism evidence="2 3">
    <name type="scientific">Rhynchospora breviuscula</name>
    <dbReference type="NCBI Taxonomy" id="2022672"/>
    <lineage>
        <taxon>Eukaryota</taxon>
        <taxon>Viridiplantae</taxon>
        <taxon>Streptophyta</taxon>
        <taxon>Embryophyta</taxon>
        <taxon>Tracheophyta</taxon>
        <taxon>Spermatophyta</taxon>
        <taxon>Magnoliopsida</taxon>
        <taxon>Liliopsida</taxon>
        <taxon>Poales</taxon>
        <taxon>Cyperaceae</taxon>
        <taxon>Cyperoideae</taxon>
        <taxon>Rhynchosporeae</taxon>
        <taxon>Rhynchospora</taxon>
    </lineage>
</organism>
<dbReference type="EMBL" id="JAMQYH010000005">
    <property type="protein sequence ID" value="KAJ1687588.1"/>
    <property type="molecule type" value="Genomic_DNA"/>
</dbReference>
<accession>A0A9Q0C5D5</accession>
<proteinExistence type="predicted"/>
<gene>
    <name evidence="2" type="ORF">LUZ63_018978</name>
</gene>
<dbReference type="Proteomes" id="UP001151287">
    <property type="component" value="Unassembled WGS sequence"/>
</dbReference>
<keyword evidence="3" id="KW-1185">Reference proteome</keyword>
<dbReference type="OrthoDB" id="1905162at2759"/>
<evidence type="ECO:0000259" key="1">
    <source>
        <dbReference type="Pfam" id="PF04765"/>
    </source>
</evidence>
<dbReference type="InterPro" id="IPR048354">
    <property type="entry name" value="TOD1_MUCI70_glycTrfase_dom"/>
</dbReference>
<evidence type="ECO:0000313" key="3">
    <source>
        <dbReference type="Proteomes" id="UP001151287"/>
    </source>
</evidence>
<dbReference type="PANTHER" id="PTHR12956">
    <property type="entry name" value="ALKALINE CERAMIDASE-RELATED"/>
    <property type="match status" value="1"/>
</dbReference>
<dbReference type="AlphaFoldDB" id="A0A9Q0C5D5"/>
<dbReference type="InterPro" id="IPR006852">
    <property type="entry name" value="TOD1_MUCI70"/>
</dbReference>
<dbReference type="PANTHER" id="PTHR12956:SF13">
    <property type="entry name" value="ALKALINE CERAMIDASE TOD1"/>
    <property type="match status" value="1"/>
</dbReference>
<protein>
    <recommendedName>
        <fullName evidence="1">TOD1/MUCI70 glycosyltransferase-like domain-containing protein</fullName>
    </recommendedName>
</protein>
<dbReference type="Pfam" id="PF04765">
    <property type="entry name" value="TOD1_MUCI70"/>
    <property type="match status" value="1"/>
</dbReference>
<name>A0A9Q0C5D5_9POAL</name>
<evidence type="ECO:0000313" key="2">
    <source>
        <dbReference type="EMBL" id="KAJ1687588.1"/>
    </source>
</evidence>
<reference evidence="2" key="1">
    <citation type="journal article" date="2022" name="Cell">
        <title>Repeat-based holocentromeres influence genome architecture and karyotype evolution.</title>
        <authorList>
            <person name="Hofstatter P.G."/>
            <person name="Thangavel G."/>
            <person name="Lux T."/>
            <person name="Neumann P."/>
            <person name="Vondrak T."/>
            <person name="Novak P."/>
            <person name="Zhang M."/>
            <person name="Costa L."/>
            <person name="Castellani M."/>
            <person name="Scott A."/>
            <person name="Toegelov H."/>
            <person name="Fuchs J."/>
            <person name="Mata-Sucre Y."/>
            <person name="Dias Y."/>
            <person name="Vanzela A.L.L."/>
            <person name="Huettel B."/>
            <person name="Almeida C.C.S."/>
            <person name="Simkova H."/>
            <person name="Souza G."/>
            <person name="Pedrosa-Harand A."/>
            <person name="Macas J."/>
            <person name="Mayer K.F.X."/>
            <person name="Houben A."/>
            <person name="Marques A."/>
        </authorList>
    </citation>
    <scope>NUCLEOTIDE SEQUENCE</scope>
    <source>
        <strain evidence="2">RhyBre1mFocal</strain>
    </source>
</reference>
<comment type="caution">
    <text evidence="2">The sequence shown here is derived from an EMBL/GenBank/DDBJ whole genome shotgun (WGS) entry which is preliminary data.</text>
</comment>
<sequence>MAWLKVGTPPVFQSKLLCLSLLYLFTTLPLSIYVSLSQSQSNQCLFRSQSPLKQSDELFSYPSSYGEHKHALPSFRSDCTTPIRFSEYGEVLEEMRDAYKNLSMRNQNSPDLRYEIRKADSFSGNYSFEIRKSFFNYSSAKEVPCGFLKELPIKPEDKLEMERCNGLVVISAIFNDHDKVRQPRGLGHKTLHSVCFFMFIDNSTRKSLISHQIIPDNPDQTYKIGAWRIVSLPTEKLPYENPAMNGVIFKYIIDRLFPNSHFSLWVDAKLQLTVDPLLLVHSLLVKTGADMALSKHPFNLHTMEEAVATVRWRKWGDVEGIRVQMDSYCKSGLEPWSPNKLPYETDVPDTALIIRRHNIPSRLFSCLMFNELEAFNPRDQLAFAFVRDFMNPKIKINMFETEVFEHIAIEYRHNLKQPIVNGDGNNSKLNATDKTFIKMCSLKKMEGHSCDRYLSKMWGESTE</sequence>
<feature type="domain" description="TOD1/MUCI70 glycosyltransferase-like" evidence="1">
    <location>
        <begin position="115"/>
        <end position="413"/>
    </location>
</feature>